<dbReference type="EMBL" id="PDJI01000004">
    <property type="protein sequence ID" value="PFG38632.1"/>
    <property type="molecule type" value="Genomic_DNA"/>
</dbReference>
<evidence type="ECO:0000256" key="1">
    <source>
        <dbReference type="SAM" id="Phobius"/>
    </source>
</evidence>
<keyword evidence="1" id="KW-0812">Transmembrane</keyword>
<sequence length="46" mass="5098">MSQLAIETTALRRTYRGSAACLLVRTDVVTLAGALVLRRRDAVRRP</sequence>
<keyword evidence="3" id="KW-1185">Reference proteome</keyword>
<proteinExistence type="predicted"/>
<evidence type="ECO:0000313" key="2">
    <source>
        <dbReference type="EMBL" id="PFG38632.1"/>
    </source>
</evidence>
<dbReference type="AlphaFoldDB" id="A0A2A9EK46"/>
<gene>
    <name evidence="2" type="ORF">ATJ97_1117</name>
</gene>
<organism evidence="2 3">
    <name type="scientific">Georgenia soli</name>
    <dbReference type="NCBI Taxonomy" id="638953"/>
    <lineage>
        <taxon>Bacteria</taxon>
        <taxon>Bacillati</taxon>
        <taxon>Actinomycetota</taxon>
        <taxon>Actinomycetes</taxon>
        <taxon>Micrococcales</taxon>
        <taxon>Bogoriellaceae</taxon>
        <taxon>Georgenia</taxon>
    </lineage>
</organism>
<comment type="caution">
    <text evidence="2">The sequence shown here is derived from an EMBL/GenBank/DDBJ whole genome shotgun (WGS) entry which is preliminary data.</text>
</comment>
<reference evidence="2 3" key="1">
    <citation type="submission" date="2017-10" db="EMBL/GenBank/DDBJ databases">
        <title>Sequencing the genomes of 1000 actinobacteria strains.</title>
        <authorList>
            <person name="Klenk H.-P."/>
        </authorList>
    </citation>
    <scope>NUCLEOTIDE SEQUENCE [LARGE SCALE GENOMIC DNA]</scope>
    <source>
        <strain evidence="2 3">DSM 21838</strain>
    </source>
</reference>
<keyword evidence="1" id="KW-1133">Transmembrane helix</keyword>
<evidence type="ECO:0000313" key="3">
    <source>
        <dbReference type="Proteomes" id="UP000222106"/>
    </source>
</evidence>
<keyword evidence="1" id="KW-0472">Membrane</keyword>
<protein>
    <submittedName>
        <fullName evidence="2">Uncharacterized protein</fullName>
    </submittedName>
</protein>
<dbReference type="Proteomes" id="UP000222106">
    <property type="component" value="Unassembled WGS sequence"/>
</dbReference>
<name>A0A2A9EK46_9MICO</name>
<dbReference type="RefSeq" id="WP_170037130.1">
    <property type="nucleotide sequence ID" value="NZ_PDJI01000004.1"/>
</dbReference>
<feature type="transmembrane region" description="Helical" evidence="1">
    <location>
        <begin position="17"/>
        <end position="37"/>
    </location>
</feature>
<accession>A0A2A9EK46</accession>